<dbReference type="AlphaFoldDB" id="A0A2G9FK30"/>
<comment type="caution">
    <text evidence="1">The sequence shown here is derived from an EMBL/GenBank/DDBJ whole genome shotgun (WGS) entry which is preliminary data.</text>
</comment>
<accession>A0A2G9FK30</accession>
<evidence type="ECO:0000313" key="2">
    <source>
        <dbReference type="Proteomes" id="UP000230719"/>
    </source>
</evidence>
<evidence type="ECO:0000313" key="1">
    <source>
        <dbReference type="EMBL" id="PIM93518.1"/>
    </source>
</evidence>
<dbReference type="RefSeq" id="WP_158410423.1">
    <property type="nucleotide sequence ID" value="NZ_CP056023.1"/>
</dbReference>
<proteinExistence type="predicted"/>
<organism evidence="1 2">
    <name type="scientific">Fusobacterium animalis</name>
    <dbReference type="NCBI Taxonomy" id="76859"/>
    <lineage>
        <taxon>Bacteria</taxon>
        <taxon>Fusobacteriati</taxon>
        <taxon>Fusobacteriota</taxon>
        <taxon>Fusobacteriia</taxon>
        <taxon>Fusobacteriales</taxon>
        <taxon>Fusobacteriaceae</taxon>
        <taxon>Fusobacterium</taxon>
    </lineage>
</organism>
<dbReference type="EMBL" id="NPND01000002">
    <property type="protein sequence ID" value="PIM93518.1"/>
    <property type="molecule type" value="Genomic_DNA"/>
</dbReference>
<sequence length="399" mass="46312">MKRLLVILIVVLLCLVGCGENYDENHSKWFNELKNDKTVEIYFDNINNNKKIPSIIDENDKISLSYSIGEIFKIWMVSENIIDEDLKDLDKFSKTFDAKYDKKEKRLIFEYKSRKHYSGYIETQLGDDGKPILGNIYLYNPLSPAHDETSAIDIEKKYNEVLMEVITNQEIYTMMINDRNENRGEKDKNITSLEKTEKEDIKATEKSTQISVYDKHNNYSIKIKAEGLKDTADLSFDETENYTPYLSVYTPHPNNPKDFQDVKYINLIYSWSIEKTGQIGFTHLFKLKGDKIYPLEFGEGDFGVAFLVEDEDGVYPVVVRYGNKPNMGNTAGSDFLYPDLDVVKFQDEYGKEFLLPSEYLINSISTNHKMLTINYADGSTEKYTVSNLSEYYYVLKEVK</sequence>
<name>A0A2G9FK30_9FUSO</name>
<dbReference type="Proteomes" id="UP000230719">
    <property type="component" value="Unassembled WGS sequence"/>
</dbReference>
<reference evidence="1 2" key="1">
    <citation type="submission" date="2017-08" db="EMBL/GenBank/DDBJ databases">
        <title>Analysis of Fusobacterium persistence and antibiotic response in human colorectal.</title>
        <authorList>
            <person name="Bullman S."/>
        </authorList>
    </citation>
    <scope>NUCLEOTIDE SEQUENCE [LARGE SCALE GENOMIC DNA]</scope>
    <source>
        <strain evidence="1 2">P2_CP</strain>
    </source>
</reference>
<gene>
    <name evidence="1" type="ORF">CI114_00955</name>
</gene>
<protein>
    <submittedName>
        <fullName evidence="1">Uncharacterized protein</fullName>
    </submittedName>
</protein>